<dbReference type="GO" id="GO:0005739">
    <property type="term" value="C:mitochondrion"/>
    <property type="evidence" value="ECO:0007669"/>
    <property type="project" value="TreeGrafter"/>
</dbReference>
<accession>A0A1Y1VGG6</accession>
<organism evidence="2 3">
    <name type="scientific">Piromyces finnis</name>
    <dbReference type="NCBI Taxonomy" id="1754191"/>
    <lineage>
        <taxon>Eukaryota</taxon>
        <taxon>Fungi</taxon>
        <taxon>Fungi incertae sedis</taxon>
        <taxon>Chytridiomycota</taxon>
        <taxon>Chytridiomycota incertae sedis</taxon>
        <taxon>Neocallimastigomycetes</taxon>
        <taxon>Neocallimastigales</taxon>
        <taxon>Neocallimastigaceae</taxon>
        <taxon>Piromyces</taxon>
    </lineage>
</organism>
<dbReference type="PANTHER" id="PTHR11108">
    <property type="entry name" value="FERROCHELATASE"/>
    <property type="match status" value="1"/>
</dbReference>
<comment type="similarity">
    <text evidence="1">Belongs to the ferrochelatase family.</text>
</comment>
<dbReference type="Pfam" id="PF00762">
    <property type="entry name" value="Ferrochelatase"/>
    <property type="match status" value="1"/>
</dbReference>
<dbReference type="AlphaFoldDB" id="A0A1Y1VGG6"/>
<dbReference type="Gene3D" id="3.40.50.1400">
    <property type="match status" value="2"/>
</dbReference>
<evidence type="ECO:0000313" key="3">
    <source>
        <dbReference type="Proteomes" id="UP000193719"/>
    </source>
</evidence>
<proteinExistence type="inferred from homology"/>
<dbReference type="InterPro" id="IPR001015">
    <property type="entry name" value="Ferrochelatase"/>
</dbReference>
<dbReference type="STRING" id="1754191.A0A1Y1VGG6"/>
<reference evidence="2 3" key="1">
    <citation type="submission" date="2016-08" db="EMBL/GenBank/DDBJ databases">
        <title>Genomes of anaerobic fungi encode conserved fungal cellulosomes for biomass hydrolysis.</title>
        <authorList>
            <consortium name="DOE Joint Genome Institute"/>
            <person name="Haitjema C.H."/>
            <person name="Gilmore S.P."/>
            <person name="Henske J.K."/>
            <person name="Solomon K.V."/>
            <person name="De Groot R."/>
            <person name="Kuo A."/>
            <person name="Mondo S.J."/>
            <person name="Salamov A.A."/>
            <person name="Labutti K."/>
            <person name="Zhao Z."/>
            <person name="Chiniquy J."/>
            <person name="Barry K."/>
            <person name="Brewer H.M."/>
            <person name="Purvine S.O."/>
            <person name="Wright A.T."/>
            <person name="Boxma B."/>
            <person name="Van Alen T."/>
            <person name="Hackstein J.H."/>
            <person name="Baker S.E."/>
            <person name="Grigoriev I.V."/>
            <person name="O'Malley M.A."/>
        </authorList>
    </citation>
    <scope>NUCLEOTIDE SEQUENCE [LARGE SCALE GENOMIC DNA]</scope>
    <source>
        <strain evidence="3">finn</strain>
    </source>
</reference>
<dbReference type="GO" id="GO:0006783">
    <property type="term" value="P:heme biosynthetic process"/>
    <property type="evidence" value="ECO:0007669"/>
    <property type="project" value="InterPro"/>
</dbReference>
<keyword evidence="3" id="KW-1185">Reference proteome</keyword>
<name>A0A1Y1VGG6_9FUNG</name>
<dbReference type="OrthoDB" id="2141592at2759"/>
<evidence type="ECO:0000256" key="1">
    <source>
        <dbReference type="RuleBase" id="RU004185"/>
    </source>
</evidence>
<protein>
    <submittedName>
        <fullName evidence="2">Chelatase</fullName>
    </submittedName>
</protein>
<comment type="caution">
    <text evidence="2">The sequence shown here is derived from an EMBL/GenBank/DDBJ whole genome shotgun (WGS) entry which is preliminary data.</text>
</comment>
<evidence type="ECO:0000313" key="2">
    <source>
        <dbReference type="EMBL" id="ORX54801.1"/>
    </source>
</evidence>
<dbReference type="EMBL" id="MCFH01000010">
    <property type="protein sequence ID" value="ORX54801.1"/>
    <property type="molecule type" value="Genomic_DNA"/>
</dbReference>
<gene>
    <name evidence="2" type="ORF">BCR36DRAFT_347868</name>
</gene>
<reference evidence="2 3" key="2">
    <citation type="submission" date="2016-08" db="EMBL/GenBank/DDBJ databases">
        <title>Pervasive Adenine N6-methylation of Active Genes in Fungi.</title>
        <authorList>
            <consortium name="DOE Joint Genome Institute"/>
            <person name="Mondo S.J."/>
            <person name="Dannebaum R.O."/>
            <person name="Kuo R.C."/>
            <person name="Labutti K."/>
            <person name="Haridas S."/>
            <person name="Kuo A."/>
            <person name="Salamov A."/>
            <person name="Ahrendt S.R."/>
            <person name="Lipzen A."/>
            <person name="Sullivan W."/>
            <person name="Andreopoulos W.B."/>
            <person name="Clum A."/>
            <person name="Lindquist E."/>
            <person name="Daum C."/>
            <person name="Ramamoorthy G.K."/>
            <person name="Gryganskyi A."/>
            <person name="Culley D."/>
            <person name="Magnuson J.K."/>
            <person name="James T.Y."/>
            <person name="O'Malley M.A."/>
            <person name="Stajich J.E."/>
            <person name="Spatafora J.W."/>
            <person name="Visel A."/>
            <person name="Grigoriev I.V."/>
        </authorList>
    </citation>
    <scope>NUCLEOTIDE SEQUENCE [LARGE SCALE GENOMIC DNA]</scope>
    <source>
        <strain evidence="3">finn</strain>
    </source>
</reference>
<dbReference type="Proteomes" id="UP000193719">
    <property type="component" value="Unassembled WGS sequence"/>
</dbReference>
<dbReference type="GO" id="GO:0004325">
    <property type="term" value="F:ferrochelatase activity"/>
    <property type="evidence" value="ECO:0007669"/>
    <property type="project" value="InterPro"/>
</dbReference>
<dbReference type="PANTHER" id="PTHR11108:SF1">
    <property type="entry name" value="FERROCHELATASE, MITOCHONDRIAL"/>
    <property type="match status" value="1"/>
</dbReference>
<dbReference type="SUPFAM" id="SSF53800">
    <property type="entry name" value="Chelatase"/>
    <property type="match status" value="1"/>
</dbReference>
<sequence length="500" mass="57665">MKNENIYENNNKLSSLSVPTPMNINLDTKENSNPVKKLINISNKMPIKINDKTNKTNYYNNGNENKEINNDFITNDNKLREDFINRESKNEINDIIEKNINQCIEASTNNNLKVSDDILPPTTNEIFKKFNIKENNIENYKGKKKTAILIISNGNPRKASEFLEFFKSIFTSVPFNKSIGSWMANKYSKIFMLQDQNSINNSKILKNLWASKQKEIFELYMNKISSLTAPHKLYYWENNGIETISTIIGKIIADKVSKVVVIFNNPHYSDTHTAKITAKVQECIETLDKDRKIGWKIIDNWAKYPELIECIVKSINEKTSSFNDKSSSKIFLLFCAQSTYSSFNKEKNGYKKEVLSTIKSVMSKLRNEYSYTICWQTPNGITEKLGQNINYSLKNIKNNGFSQVLLVPLIFSMDLLERMLIFEIEMAESYAKKIGINDIKQIDYLSGKWSFIRCLADIAYQALNNEPILNVGDRKYTNICKKCLKKGCKKHLNVLINSNL</sequence>